<evidence type="ECO:0000259" key="3">
    <source>
        <dbReference type="Pfam" id="PF11250"/>
    </source>
</evidence>
<dbReference type="AlphaFoldDB" id="A0A9D5CWI0"/>
<evidence type="ECO:0000313" key="4">
    <source>
        <dbReference type="EMBL" id="KAJ0979673.1"/>
    </source>
</evidence>
<dbReference type="Pfam" id="PF11250">
    <property type="entry name" value="FAF"/>
    <property type="match status" value="1"/>
</dbReference>
<sequence>MMTLRRTVHTLLGYPDPKELPINPHRSRAIPIPQPDATGLRVLAGEIPKPRNVVASSAVGSAPKPIAWIDPDPDDGDGLGLCTECLGFESLDERVGGGDQGVEEIEKSDPGIGGEMARSRPRRATEPTFPPPLASLGGKDGRRSSFLKAVRTDGRILLTEVTIERPEILRASRGDGRLRLHFVRRDHEVEEEAVRWEWPQVRNEGVRCQEAVTGNEITQWWNHRFVATA</sequence>
<feature type="region of interest" description="Disordered" evidence="2">
    <location>
        <begin position="96"/>
        <end position="140"/>
    </location>
</feature>
<proteinExistence type="inferred from homology"/>
<reference evidence="4" key="2">
    <citation type="journal article" date="2022" name="Hortic Res">
        <title>The genome of Dioscorea zingiberensis sheds light on the biosynthesis, origin and evolution of the medicinally important diosgenin saponins.</title>
        <authorList>
            <person name="Li Y."/>
            <person name="Tan C."/>
            <person name="Li Z."/>
            <person name="Guo J."/>
            <person name="Li S."/>
            <person name="Chen X."/>
            <person name="Wang C."/>
            <person name="Dai X."/>
            <person name="Yang H."/>
            <person name="Song W."/>
            <person name="Hou L."/>
            <person name="Xu J."/>
            <person name="Tong Z."/>
            <person name="Xu A."/>
            <person name="Yuan X."/>
            <person name="Wang W."/>
            <person name="Yang Q."/>
            <person name="Chen L."/>
            <person name="Sun Z."/>
            <person name="Wang K."/>
            <person name="Pan B."/>
            <person name="Chen J."/>
            <person name="Bao Y."/>
            <person name="Liu F."/>
            <person name="Qi X."/>
            <person name="Gang D.R."/>
            <person name="Wen J."/>
            <person name="Li J."/>
        </authorList>
    </citation>
    <scope>NUCLEOTIDE SEQUENCE</scope>
    <source>
        <strain evidence="4">Dzin_1.0</strain>
    </source>
</reference>
<reference evidence="4" key="1">
    <citation type="submission" date="2021-03" db="EMBL/GenBank/DDBJ databases">
        <authorList>
            <person name="Li Z."/>
            <person name="Yang C."/>
        </authorList>
    </citation>
    <scope>NUCLEOTIDE SEQUENCE</scope>
    <source>
        <strain evidence="4">Dzin_1.0</strain>
        <tissue evidence="4">Leaf</tissue>
    </source>
</reference>
<comment type="similarity">
    <text evidence="1">Belongs to the fantastic four family.</text>
</comment>
<dbReference type="OrthoDB" id="781255at2759"/>
<feature type="domain" description="FAF" evidence="3">
    <location>
        <begin position="129"/>
        <end position="182"/>
    </location>
</feature>
<name>A0A9D5CWI0_9LILI</name>
<dbReference type="PANTHER" id="PTHR33155:SF27">
    <property type="entry name" value="FANTASTIC FOUR-LIKE PROTEIN (DUF3049)"/>
    <property type="match status" value="1"/>
</dbReference>
<keyword evidence="5" id="KW-1185">Reference proteome</keyword>
<dbReference type="Proteomes" id="UP001085076">
    <property type="component" value="Miscellaneous, Linkage group lg03"/>
</dbReference>
<evidence type="ECO:0000256" key="2">
    <source>
        <dbReference type="SAM" id="MobiDB-lite"/>
    </source>
</evidence>
<dbReference type="InterPro" id="IPR046431">
    <property type="entry name" value="FAF_dom"/>
</dbReference>
<evidence type="ECO:0000256" key="1">
    <source>
        <dbReference type="ARBA" id="ARBA00008690"/>
    </source>
</evidence>
<dbReference type="PANTHER" id="PTHR33155">
    <property type="entry name" value="FANTASTIC FOUR-LIKE PROTEIN (DUF3049)"/>
    <property type="match status" value="1"/>
</dbReference>
<accession>A0A9D5CWI0</accession>
<dbReference type="InterPro" id="IPR021410">
    <property type="entry name" value="FAF"/>
</dbReference>
<gene>
    <name evidence="4" type="ORF">J5N97_015147</name>
</gene>
<evidence type="ECO:0000313" key="5">
    <source>
        <dbReference type="Proteomes" id="UP001085076"/>
    </source>
</evidence>
<organism evidence="4 5">
    <name type="scientific">Dioscorea zingiberensis</name>
    <dbReference type="NCBI Taxonomy" id="325984"/>
    <lineage>
        <taxon>Eukaryota</taxon>
        <taxon>Viridiplantae</taxon>
        <taxon>Streptophyta</taxon>
        <taxon>Embryophyta</taxon>
        <taxon>Tracheophyta</taxon>
        <taxon>Spermatophyta</taxon>
        <taxon>Magnoliopsida</taxon>
        <taxon>Liliopsida</taxon>
        <taxon>Dioscoreales</taxon>
        <taxon>Dioscoreaceae</taxon>
        <taxon>Dioscorea</taxon>
    </lineage>
</organism>
<dbReference type="EMBL" id="JAGGNH010000003">
    <property type="protein sequence ID" value="KAJ0979673.1"/>
    <property type="molecule type" value="Genomic_DNA"/>
</dbReference>
<comment type="caution">
    <text evidence="4">The sequence shown here is derived from an EMBL/GenBank/DDBJ whole genome shotgun (WGS) entry which is preliminary data.</text>
</comment>
<protein>
    <recommendedName>
        <fullName evidence="3">FAF domain-containing protein</fullName>
    </recommendedName>
</protein>